<dbReference type="InterPro" id="IPR050095">
    <property type="entry name" value="ECF_ABC_transporter_ATP-bd"/>
</dbReference>
<keyword evidence="3" id="KW-0813">Transport</keyword>
<dbReference type="Proteomes" id="UP000051621">
    <property type="component" value="Unassembled WGS sequence"/>
</dbReference>
<dbReference type="SUPFAM" id="SSF52540">
    <property type="entry name" value="P-loop containing nucleoside triphosphate hydrolases"/>
    <property type="match status" value="1"/>
</dbReference>
<dbReference type="InterPro" id="IPR003439">
    <property type="entry name" value="ABC_transporter-like_ATP-bd"/>
</dbReference>
<keyword evidence="4" id="KW-1003">Cell membrane</keyword>
<gene>
    <name evidence="10" type="ORF">FC81_GL001179</name>
</gene>
<dbReference type="InterPro" id="IPR027417">
    <property type="entry name" value="P-loop_NTPase"/>
</dbReference>
<dbReference type="GO" id="GO:0042626">
    <property type="term" value="F:ATPase-coupled transmembrane transporter activity"/>
    <property type="evidence" value="ECO:0007669"/>
    <property type="project" value="TreeGrafter"/>
</dbReference>
<organism evidence="10 11">
    <name type="scientific">Liquorilactobacillus capillatus DSM 19910</name>
    <dbReference type="NCBI Taxonomy" id="1423731"/>
    <lineage>
        <taxon>Bacteria</taxon>
        <taxon>Bacillati</taxon>
        <taxon>Bacillota</taxon>
        <taxon>Bacilli</taxon>
        <taxon>Lactobacillales</taxon>
        <taxon>Lactobacillaceae</taxon>
        <taxon>Liquorilactobacillus</taxon>
    </lineage>
</organism>
<keyword evidence="8" id="KW-0472">Membrane</keyword>
<keyword evidence="6" id="KW-0067">ATP-binding</keyword>
<evidence type="ECO:0000256" key="4">
    <source>
        <dbReference type="ARBA" id="ARBA00022475"/>
    </source>
</evidence>
<dbReference type="EMBL" id="AZEF01000025">
    <property type="protein sequence ID" value="KRL01496.1"/>
    <property type="molecule type" value="Genomic_DNA"/>
</dbReference>
<evidence type="ECO:0000256" key="1">
    <source>
        <dbReference type="ARBA" id="ARBA00004202"/>
    </source>
</evidence>
<evidence type="ECO:0000256" key="5">
    <source>
        <dbReference type="ARBA" id="ARBA00022741"/>
    </source>
</evidence>
<dbReference type="Pfam" id="PF00005">
    <property type="entry name" value="ABC_tran"/>
    <property type="match status" value="1"/>
</dbReference>
<dbReference type="GO" id="GO:0005524">
    <property type="term" value="F:ATP binding"/>
    <property type="evidence" value="ECO:0007669"/>
    <property type="project" value="UniProtKB-KW"/>
</dbReference>
<dbReference type="OrthoDB" id="501320at2"/>
<dbReference type="PANTHER" id="PTHR43553">
    <property type="entry name" value="HEAVY METAL TRANSPORTER"/>
    <property type="match status" value="1"/>
</dbReference>
<dbReference type="AlphaFoldDB" id="A0A0R1MDF2"/>
<keyword evidence="7" id="KW-1278">Translocase</keyword>
<keyword evidence="11" id="KW-1185">Reference proteome</keyword>
<comment type="similarity">
    <text evidence="2">Belongs to the ABC transporter superfamily.</text>
</comment>
<dbReference type="PANTHER" id="PTHR43553:SF27">
    <property type="entry name" value="ENERGY-COUPLING FACTOR TRANSPORTER ATP-BINDING PROTEIN ECFA2"/>
    <property type="match status" value="1"/>
</dbReference>
<feature type="domain" description="ABC transporter" evidence="9">
    <location>
        <begin position="64"/>
        <end position="168"/>
    </location>
</feature>
<name>A0A0R1MDF2_9LACO</name>
<accession>A0A0R1MDF2</accession>
<comment type="caution">
    <text evidence="10">The sequence shown here is derived from an EMBL/GenBank/DDBJ whole genome shotgun (WGS) entry which is preliminary data.</text>
</comment>
<evidence type="ECO:0000256" key="8">
    <source>
        <dbReference type="ARBA" id="ARBA00023136"/>
    </source>
</evidence>
<sequence>MDEPSANLDQPEILHIRDLLLKLSPQTSLIISEHRVQLLAQGERDLLTAKGMGFSYYRRQKKLLQDVDFSIAAGASIGLIGKNGIGKSTFAKLLAGLIAPRHGKILLGTRKAARWRLQKEVWYVMQETTYQLFTDSVWRELFLNLEQTPALVTEAEQLLVDLKISHLSSIRQLYLVEKSSA</sequence>
<keyword evidence="5" id="KW-0547">Nucleotide-binding</keyword>
<dbReference type="STRING" id="1423731.FC81_GL001179"/>
<protein>
    <recommendedName>
        <fullName evidence="9">ABC transporter domain-containing protein</fullName>
    </recommendedName>
</protein>
<evidence type="ECO:0000256" key="2">
    <source>
        <dbReference type="ARBA" id="ARBA00005417"/>
    </source>
</evidence>
<evidence type="ECO:0000259" key="9">
    <source>
        <dbReference type="Pfam" id="PF00005"/>
    </source>
</evidence>
<evidence type="ECO:0000313" key="10">
    <source>
        <dbReference type="EMBL" id="KRL01496.1"/>
    </source>
</evidence>
<evidence type="ECO:0000256" key="6">
    <source>
        <dbReference type="ARBA" id="ARBA00022840"/>
    </source>
</evidence>
<proteinExistence type="inferred from homology"/>
<dbReference type="PATRIC" id="fig|1423731.3.peg.1209"/>
<reference evidence="10 11" key="1">
    <citation type="journal article" date="2015" name="Genome Announc.">
        <title>Expanding the biotechnology potential of lactobacilli through comparative genomics of 213 strains and associated genera.</title>
        <authorList>
            <person name="Sun Z."/>
            <person name="Harris H.M."/>
            <person name="McCann A."/>
            <person name="Guo C."/>
            <person name="Argimon S."/>
            <person name="Zhang W."/>
            <person name="Yang X."/>
            <person name="Jeffery I.B."/>
            <person name="Cooney J.C."/>
            <person name="Kagawa T.F."/>
            <person name="Liu W."/>
            <person name="Song Y."/>
            <person name="Salvetti E."/>
            <person name="Wrobel A."/>
            <person name="Rasinkangas P."/>
            <person name="Parkhill J."/>
            <person name="Rea M.C."/>
            <person name="O'Sullivan O."/>
            <person name="Ritari J."/>
            <person name="Douillard F.P."/>
            <person name="Paul Ross R."/>
            <person name="Yang R."/>
            <person name="Briner A.E."/>
            <person name="Felis G.E."/>
            <person name="de Vos W.M."/>
            <person name="Barrangou R."/>
            <person name="Klaenhammer T.R."/>
            <person name="Caufield P.W."/>
            <person name="Cui Y."/>
            <person name="Zhang H."/>
            <person name="O'Toole P.W."/>
        </authorList>
    </citation>
    <scope>NUCLEOTIDE SEQUENCE [LARGE SCALE GENOMIC DNA]</scope>
    <source>
        <strain evidence="10 11">DSM 19910</strain>
    </source>
</reference>
<evidence type="ECO:0000256" key="7">
    <source>
        <dbReference type="ARBA" id="ARBA00022967"/>
    </source>
</evidence>
<dbReference type="GO" id="GO:0016887">
    <property type="term" value="F:ATP hydrolysis activity"/>
    <property type="evidence" value="ECO:0007669"/>
    <property type="project" value="InterPro"/>
</dbReference>
<evidence type="ECO:0000313" key="11">
    <source>
        <dbReference type="Proteomes" id="UP000051621"/>
    </source>
</evidence>
<dbReference type="GO" id="GO:0043190">
    <property type="term" value="C:ATP-binding cassette (ABC) transporter complex"/>
    <property type="evidence" value="ECO:0007669"/>
    <property type="project" value="TreeGrafter"/>
</dbReference>
<comment type="subcellular location">
    <subcellularLocation>
        <location evidence="1">Cell membrane</location>
        <topology evidence="1">Peripheral membrane protein</topology>
    </subcellularLocation>
</comment>
<evidence type="ECO:0000256" key="3">
    <source>
        <dbReference type="ARBA" id="ARBA00022448"/>
    </source>
</evidence>
<dbReference type="Gene3D" id="3.40.50.300">
    <property type="entry name" value="P-loop containing nucleotide triphosphate hydrolases"/>
    <property type="match status" value="1"/>
</dbReference>